<dbReference type="Proteomes" id="UP000575083">
    <property type="component" value="Unassembled WGS sequence"/>
</dbReference>
<dbReference type="Pfam" id="PF12158">
    <property type="entry name" value="DUF3592"/>
    <property type="match status" value="1"/>
</dbReference>
<sequence length="370" mass="40701">MPALAIDNLPLPYRRAAAWWLGLFGLPFMAFAFWLLLTGVWPPVGEWARMSRWQPAEATLLAADLTVRPGSRGDPSREATATYRYTVGEAQYTSQRVGISRGGDNVGRHQAEMARTLVGYLQRGEPVRIWVNPANPTEAAIDRELRWDLLSLHAGFALVFGAIGMGLLFFALRLHRAPLPGPGLHAKGKAGENAPGLPRRYGNVWLHQMPGGVRVHLPYGRDLQRHIGAIAGGALFLGMALAIGKLMEREEVVPAIFAVVFGLLGVALSASSLFTLTTSLHANLDERGIRVRRRFLGLPLHSHQVPPGMVKRLELLHEQTTEHRGREIAWYRLLAQLKNGGTIALTDSLEGEDAARGLYTQVLERSGYRG</sequence>
<feature type="transmembrane region" description="Helical" evidence="1">
    <location>
        <begin position="17"/>
        <end position="41"/>
    </location>
</feature>
<gene>
    <name evidence="3" type="ORF">HNP48_007063</name>
</gene>
<protein>
    <recommendedName>
        <fullName evidence="2">DUF3592 domain-containing protein</fullName>
    </recommendedName>
</protein>
<evidence type="ECO:0000313" key="3">
    <source>
        <dbReference type="EMBL" id="MBB6564336.1"/>
    </source>
</evidence>
<reference evidence="3 4" key="1">
    <citation type="submission" date="2020-08" db="EMBL/GenBank/DDBJ databases">
        <title>Functional genomics of gut bacteria from endangered species of beetles.</title>
        <authorList>
            <person name="Carlos-Shanley C."/>
        </authorList>
    </citation>
    <scope>NUCLEOTIDE SEQUENCE [LARGE SCALE GENOMIC DNA]</scope>
    <source>
        <strain evidence="3 4">S00198</strain>
    </source>
</reference>
<evidence type="ECO:0000259" key="2">
    <source>
        <dbReference type="Pfam" id="PF12158"/>
    </source>
</evidence>
<dbReference type="EMBL" id="JACHLK010000037">
    <property type="protein sequence ID" value="MBB6564336.1"/>
    <property type="molecule type" value="Genomic_DNA"/>
</dbReference>
<keyword evidence="1" id="KW-0472">Membrane</keyword>
<evidence type="ECO:0000256" key="1">
    <source>
        <dbReference type="SAM" id="Phobius"/>
    </source>
</evidence>
<comment type="caution">
    <text evidence="3">The sequence shown here is derived from an EMBL/GenBank/DDBJ whole genome shotgun (WGS) entry which is preliminary data.</text>
</comment>
<evidence type="ECO:0000313" key="4">
    <source>
        <dbReference type="Proteomes" id="UP000575083"/>
    </source>
</evidence>
<feature type="transmembrane region" description="Helical" evidence="1">
    <location>
        <begin position="149"/>
        <end position="172"/>
    </location>
</feature>
<dbReference type="RefSeq" id="WP_184866280.1">
    <property type="nucleotide sequence ID" value="NZ_JACHLK010000037.1"/>
</dbReference>
<keyword evidence="4" id="KW-1185">Reference proteome</keyword>
<feature type="domain" description="DUF3592" evidence="2">
    <location>
        <begin position="57"/>
        <end position="145"/>
    </location>
</feature>
<proteinExistence type="predicted"/>
<feature type="transmembrane region" description="Helical" evidence="1">
    <location>
        <begin position="255"/>
        <end position="276"/>
    </location>
</feature>
<organism evidence="3 4">
    <name type="scientific">Acidovorax soli</name>
    <dbReference type="NCBI Taxonomy" id="592050"/>
    <lineage>
        <taxon>Bacteria</taxon>
        <taxon>Pseudomonadati</taxon>
        <taxon>Pseudomonadota</taxon>
        <taxon>Betaproteobacteria</taxon>
        <taxon>Burkholderiales</taxon>
        <taxon>Comamonadaceae</taxon>
        <taxon>Acidovorax</taxon>
    </lineage>
</organism>
<feature type="transmembrane region" description="Helical" evidence="1">
    <location>
        <begin position="226"/>
        <end position="243"/>
    </location>
</feature>
<keyword evidence="1" id="KW-1133">Transmembrane helix</keyword>
<keyword evidence="1" id="KW-0812">Transmembrane</keyword>
<dbReference type="AlphaFoldDB" id="A0A7X0PMW9"/>
<name>A0A7X0PMW9_9BURK</name>
<dbReference type="InterPro" id="IPR021994">
    <property type="entry name" value="DUF3592"/>
</dbReference>
<accession>A0A7X0PMW9</accession>